<name>A0A8D8BZ64_CULPI</name>
<dbReference type="EMBL" id="HBUE01089044">
    <property type="protein sequence ID" value="CAG6480666.1"/>
    <property type="molecule type" value="Transcribed_RNA"/>
</dbReference>
<sequence length="116" mass="13632">MYSRQLEIITPRDVRPIDRNYKIANLLAATLQPGGTRCRGRTDMRANLTLTPISCPQEAVPKLKPFFNFLLLNNLFFMVYRKNCACLHMEENREKKCQHCRLSITPKLKRRYRSTS</sequence>
<reference evidence="1" key="1">
    <citation type="submission" date="2021-05" db="EMBL/GenBank/DDBJ databases">
        <authorList>
            <person name="Alioto T."/>
            <person name="Alioto T."/>
            <person name="Gomez Garrido J."/>
        </authorList>
    </citation>
    <scope>NUCLEOTIDE SEQUENCE</scope>
</reference>
<dbReference type="AlphaFoldDB" id="A0A8D8BZ64"/>
<proteinExistence type="predicted"/>
<accession>A0A8D8BZ64</accession>
<organism evidence="1">
    <name type="scientific">Culex pipiens</name>
    <name type="common">House mosquito</name>
    <dbReference type="NCBI Taxonomy" id="7175"/>
    <lineage>
        <taxon>Eukaryota</taxon>
        <taxon>Metazoa</taxon>
        <taxon>Ecdysozoa</taxon>
        <taxon>Arthropoda</taxon>
        <taxon>Hexapoda</taxon>
        <taxon>Insecta</taxon>
        <taxon>Pterygota</taxon>
        <taxon>Neoptera</taxon>
        <taxon>Endopterygota</taxon>
        <taxon>Diptera</taxon>
        <taxon>Nematocera</taxon>
        <taxon>Culicoidea</taxon>
        <taxon>Culicidae</taxon>
        <taxon>Culicinae</taxon>
        <taxon>Culicini</taxon>
        <taxon>Culex</taxon>
        <taxon>Culex</taxon>
    </lineage>
</organism>
<protein>
    <submittedName>
        <fullName evidence="1">(northern house mosquito) hypothetical protein</fullName>
    </submittedName>
</protein>
<evidence type="ECO:0000313" key="1">
    <source>
        <dbReference type="EMBL" id="CAG6480666.1"/>
    </source>
</evidence>